<dbReference type="SUPFAM" id="SSF46689">
    <property type="entry name" value="Homeodomain-like"/>
    <property type="match status" value="2"/>
</dbReference>
<evidence type="ECO:0000259" key="4">
    <source>
        <dbReference type="PROSITE" id="PS01124"/>
    </source>
</evidence>
<evidence type="ECO:0000313" key="6">
    <source>
        <dbReference type="Proteomes" id="UP000561459"/>
    </source>
</evidence>
<protein>
    <submittedName>
        <fullName evidence="5">Transcriptional regulator GlxA family with amidase domain</fullName>
    </submittedName>
</protein>
<dbReference type="Gene3D" id="3.40.50.880">
    <property type="match status" value="1"/>
</dbReference>
<dbReference type="InterPro" id="IPR009057">
    <property type="entry name" value="Homeodomain-like_sf"/>
</dbReference>
<dbReference type="PRINTS" id="PR00032">
    <property type="entry name" value="HTHARAC"/>
</dbReference>
<dbReference type="InterPro" id="IPR029062">
    <property type="entry name" value="Class_I_gatase-like"/>
</dbReference>
<keyword evidence="1" id="KW-0805">Transcription regulation</keyword>
<dbReference type="SUPFAM" id="SSF52317">
    <property type="entry name" value="Class I glutamine amidotransferase-like"/>
    <property type="match status" value="1"/>
</dbReference>
<dbReference type="Proteomes" id="UP000561459">
    <property type="component" value="Unassembled WGS sequence"/>
</dbReference>
<proteinExistence type="predicted"/>
<dbReference type="InterPro" id="IPR018060">
    <property type="entry name" value="HTH_AraC"/>
</dbReference>
<evidence type="ECO:0000313" key="5">
    <source>
        <dbReference type="EMBL" id="MBB3941756.1"/>
    </source>
</evidence>
<dbReference type="EMBL" id="JACIDY010000018">
    <property type="protein sequence ID" value="MBB3941756.1"/>
    <property type="molecule type" value="Genomic_DNA"/>
</dbReference>
<name>A0A7W6C8Y2_9SPHN</name>
<evidence type="ECO:0000256" key="3">
    <source>
        <dbReference type="ARBA" id="ARBA00023163"/>
    </source>
</evidence>
<sequence>MACPEDDLPARWSELAGVLVWLNAQYAGGATITATGAGIYLLAEAGLLTGSVPLPQSMARAFRLAYPHLTIDTKSIIVERDRMWLGRGMAHDIMLLLRMIDKMYAPSIASSLAHAVGLISPVVEGLAKDPLVASAQQWLSERSSIPDLRIDAMAAYFAVSQKTLIRRFRAELGMTPRDYLRDARIANAKMQLGATARPISQIAHLVGYDDIKSFRNAFRELTGLSPSQFRTAARV</sequence>
<dbReference type="PANTHER" id="PTHR43280">
    <property type="entry name" value="ARAC-FAMILY TRANSCRIPTIONAL REGULATOR"/>
    <property type="match status" value="1"/>
</dbReference>
<reference evidence="5 6" key="1">
    <citation type="submission" date="2020-08" db="EMBL/GenBank/DDBJ databases">
        <title>Genomic Encyclopedia of Type Strains, Phase IV (KMG-IV): sequencing the most valuable type-strain genomes for metagenomic binning, comparative biology and taxonomic classification.</title>
        <authorList>
            <person name="Goeker M."/>
        </authorList>
    </citation>
    <scope>NUCLEOTIDE SEQUENCE [LARGE SCALE GENOMIC DNA]</scope>
    <source>
        <strain evidence="5 6">DSM 27568</strain>
    </source>
</reference>
<dbReference type="AlphaFoldDB" id="A0A7W6C8Y2"/>
<dbReference type="InterPro" id="IPR020449">
    <property type="entry name" value="Tscrpt_reg_AraC-type_HTH"/>
</dbReference>
<dbReference type="GO" id="GO:0003700">
    <property type="term" value="F:DNA-binding transcription factor activity"/>
    <property type="evidence" value="ECO:0007669"/>
    <property type="project" value="InterPro"/>
</dbReference>
<dbReference type="PROSITE" id="PS01124">
    <property type="entry name" value="HTH_ARAC_FAMILY_2"/>
    <property type="match status" value="1"/>
</dbReference>
<dbReference type="PANTHER" id="PTHR43280:SF2">
    <property type="entry name" value="HTH-TYPE TRANSCRIPTIONAL REGULATOR EXSA"/>
    <property type="match status" value="1"/>
</dbReference>
<dbReference type="SMART" id="SM00342">
    <property type="entry name" value="HTH_ARAC"/>
    <property type="match status" value="1"/>
</dbReference>
<dbReference type="RefSeq" id="WP_183618963.1">
    <property type="nucleotide sequence ID" value="NZ_JACIDY010000018.1"/>
</dbReference>
<dbReference type="Gene3D" id="1.10.10.60">
    <property type="entry name" value="Homeodomain-like"/>
    <property type="match status" value="2"/>
</dbReference>
<dbReference type="Pfam" id="PF12833">
    <property type="entry name" value="HTH_18"/>
    <property type="match status" value="1"/>
</dbReference>
<organism evidence="5 6">
    <name type="scientific">Novosphingobium fluoreni</name>
    <dbReference type="NCBI Taxonomy" id="1391222"/>
    <lineage>
        <taxon>Bacteria</taxon>
        <taxon>Pseudomonadati</taxon>
        <taxon>Pseudomonadota</taxon>
        <taxon>Alphaproteobacteria</taxon>
        <taxon>Sphingomonadales</taxon>
        <taxon>Sphingomonadaceae</taxon>
        <taxon>Novosphingobium</taxon>
    </lineage>
</organism>
<dbReference type="InterPro" id="IPR018062">
    <property type="entry name" value="HTH_AraC-typ_CS"/>
</dbReference>
<evidence type="ECO:0000256" key="1">
    <source>
        <dbReference type="ARBA" id="ARBA00023015"/>
    </source>
</evidence>
<keyword evidence="2" id="KW-0238">DNA-binding</keyword>
<evidence type="ECO:0000256" key="2">
    <source>
        <dbReference type="ARBA" id="ARBA00023125"/>
    </source>
</evidence>
<comment type="caution">
    <text evidence="5">The sequence shown here is derived from an EMBL/GenBank/DDBJ whole genome shotgun (WGS) entry which is preliminary data.</text>
</comment>
<feature type="domain" description="HTH araC/xylS-type" evidence="4">
    <location>
        <begin position="133"/>
        <end position="232"/>
    </location>
</feature>
<keyword evidence="3" id="KW-0804">Transcription</keyword>
<accession>A0A7W6C8Y2</accession>
<dbReference type="PROSITE" id="PS00041">
    <property type="entry name" value="HTH_ARAC_FAMILY_1"/>
    <property type="match status" value="1"/>
</dbReference>
<gene>
    <name evidence="5" type="ORF">GGR39_003437</name>
</gene>
<dbReference type="GO" id="GO:0043565">
    <property type="term" value="F:sequence-specific DNA binding"/>
    <property type="evidence" value="ECO:0007669"/>
    <property type="project" value="InterPro"/>
</dbReference>
<keyword evidence="6" id="KW-1185">Reference proteome</keyword>